<dbReference type="InterPro" id="IPR002909">
    <property type="entry name" value="IPT_dom"/>
</dbReference>
<feature type="domain" description="IPT/TIG" evidence="1">
    <location>
        <begin position="51"/>
        <end position="109"/>
    </location>
</feature>
<sequence>MVPAGPETGYIKCQLGGATIDRFSYFSPAGQNICLKEMEISPSSLTVPSETIKSISPAEISPAKGAVVSIEGHYSKKTGLVRVLHGDAECLMKAVEDTRVLCALPALSGVSSTRMYPGMSVKCFTLFANRLSFSDKDQLFNQSVNSFVTNLASF</sequence>
<dbReference type="Proteomes" id="UP000316759">
    <property type="component" value="Unassembled WGS sequence"/>
</dbReference>
<evidence type="ECO:0000259" key="1">
    <source>
        <dbReference type="Pfam" id="PF01833"/>
    </source>
</evidence>
<protein>
    <recommendedName>
        <fullName evidence="1">IPT/TIG domain-containing protein</fullName>
    </recommendedName>
</protein>
<gene>
    <name evidence="2" type="ORF">FGIG_11005</name>
</gene>
<evidence type="ECO:0000313" key="2">
    <source>
        <dbReference type="EMBL" id="TPP57598.1"/>
    </source>
</evidence>
<dbReference type="InterPro" id="IPR014756">
    <property type="entry name" value="Ig_E-set"/>
</dbReference>
<keyword evidence="3" id="KW-1185">Reference proteome</keyword>
<accession>A0A504YGQ9</accession>
<reference evidence="2 3" key="1">
    <citation type="submission" date="2019-04" db="EMBL/GenBank/DDBJ databases">
        <title>Annotation for the trematode Fasciola gigantica.</title>
        <authorList>
            <person name="Choi Y.-J."/>
        </authorList>
    </citation>
    <scope>NUCLEOTIDE SEQUENCE [LARGE SCALE GENOMIC DNA]</scope>
    <source>
        <strain evidence="2">Uganda_cow_1</strain>
    </source>
</reference>
<name>A0A504YGQ9_FASGI</name>
<dbReference type="Pfam" id="PF01833">
    <property type="entry name" value="TIG"/>
    <property type="match status" value="1"/>
</dbReference>
<dbReference type="InterPro" id="IPR013783">
    <property type="entry name" value="Ig-like_fold"/>
</dbReference>
<dbReference type="SUPFAM" id="SSF81296">
    <property type="entry name" value="E set domains"/>
    <property type="match status" value="1"/>
</dbReference>
<proteinExistence type="predicted"/>
<dbReference type="Gene3D" id="2.60.40.10">
    <property type="entry name" value="Immunoglobulins"/>
    <property type="match status" value="1"/>
</dbReference>
<organism evidence="2 3">
    <name type="scientific">Fasciola gigantica</name>
    <name type="common">Giant liver fluke</name>
    <dbReference type="NCBI Taxonomy" id="46835"/>
    <lineage>
        <taxon>Eukaryota</taxon>
        <taxon>Metazoa</taxon>
        <taxon>Spiralia</taxon>
        <taxon>Lophotrochozoa</taxon>
        <taxon>Platyhelminthes</taxon>
        <taxon>Trematoda</taxon>
        <taxon>Digenea</taxon>
        <taxon>Plagiorchiida</taxon>
        <taxon>Echinostomata</taxon>
        <taxon>Echinostomatoidea</taxon>
        <taxon>Fasciolidae</taxon>
        <taxon>Fasciola</taxon>
    </lineage>
</organism>
<dbReference type="AlphaFoldDB" id="A0A504YGQ9"/>
<evidence type="ECO:0000313" key="3">
    <source>
        <dbReference type="Proteomes" id="UP000316759"/>
    </source>
</evidence>
<dbReference type="EMBL" id="SUNJ01012992">
    <property type="protein sequence ID" value="TPP57598.1"/>
    <property type="molecule type" value="Genomic_DNA"/>
</dbReference>
<comment type="caution">
    <text evidence="2">The sequence shown here is derived from an EMBL/GenBank/DDBJ whole genome shotgun (WGS) entry which is preliminary data.</text>
</comment>